<dbReference type="WBParaSite" id="GPLIN_000920300">
    <property type="protein sequence ID" value="GPLIN_000920300"/>
    <property type="gene ID" value="GPLIN_000920300"/>
</dbReference>
<dbReference type="SUPFAM" id="SSF53098">
    <property type="entry name" value="Ribonuclease H-like"/>
    <property type="match status" value="1"/>
</dbReference>
<evidence type="ECO:0000313" key="3">
    <source>
        <dbReference type="Proteomes" id="UP000050741"/>
    </source>
</evidence>
<dbReference type="PANTHER" id="PTHR46585">
    <property type="entry name" value="INTEGRASE CORE DOMAIN CONTAINING PROTEIN"/>
    <property type="match status" value="1"/>
</dbReference>
<evidence type="ECO:0000256" key="1">
    <source>
        <dbReference type="SAM" id="MobiDB-lite"/>
    </source>
</evidence>
<dbReference type="AlphaFoldDB" id="A0A183C8K7"/>
<evidence type="ECO:0000313" key="4">
    <source>
        <dbReference type="WBParaSite" id="GPLIN_000920300"/>
    </source>
</evidence>
<feature type="compositionally biased region" description="Basic and acidic residues" evidence="1">
    <location>
        <begin position="322"/>
        <end position="331"/>
    </location>
</feature>
<feature type="domain" description="Integrase catalytic" evidence="2">
    <location>
        <begin position="67"/>
        <end position="231"/>
    </location>
</feature>
<keyword evidence="3" id="KW-1185">Reference proteome</keyword>
<dbReference type="PROSITE" id="PS50994">
    <property type="entry name" value="INTEGRASE"/>
    <property type="match status" value="1"/>
</dbReference>
<proteinExistence type="predicted"/>
<reference evidence="3" key="2">
    <citation type="submission" date="2014-05" db="EMBL/GenBank/DDBJ databases">
        <title>The genome and life-stage specific transcriptomes of Globodera pallida elucidate key aspects of plant parasitism by a cyst nematode.</title>
        <authorList>
            <person name="Cotton J.A."/>
            <person name="Lilley C.J."/>
            <person name="Jones L.M."/>
            <person name="Kikuchi T."/>
            <person name="Reid A.J."/>
            <person name="Thorpe P."/>
            <person name="Tsai I.J."/>
            <person name="Beasley H."/>
            <person name="Blok V."/>
            <person name="Cock P.J.A."/>
            <person name="Van den Akker S.E."/>
            <person name="Holroyd N."/>
            <person name="Hunt M."/>
            <person name="Mantelin S."/>
            <person name="Naghra H."/>
            <person name="Pain A."/>
            <person name="Palomares-Rius J.E."/>
            <person name="Zarowiecki M."/>
            <person name="Berriman M."/>
            <person name="Jones J.T."/>
            <person name="Urwin P.E."/>
        </authorList>
    </citation>
    <scope>NUCLEOTIDE SEQUENCE [LARGE SCALE GENOMIC DNA]</scope>
    <source>
        <strain evidence="3">Lindley</strain>
    </source>
</reference>
<sequence length="669" mass="75679">MEIIEQQLSQLYNDPEKSSAAFAGVDALWREARKTIPKITRTQVQQWLQHQRTYTLHRPRRVRFPRSRTIPAGYMTDVQMDLADFQKLSRHNGGAKYALVAVDVLSRMVFATPTRSKSARDMLNALRQLFSQMEMKPHRVFSDKGKEFEAREVKDFFIGEEVEKHRPASSTVKASVCERAIRTLKQRIYRYFSEKHTLNWIDTLPNIVAGINASRSRTHGMRPVDIGFDNAQEVWDRLYGPADRFVHPDSYVTGRTRFKEGDFVRMSKNKGTFARGYMPSWSDEILQIAKVKRYASPVRYRESGPSAATRGEALKGLVEKSQQGKEEKESDPAPATRGEALKELVEKTQQKKEEKESGPSAATRGEALKGLVEKSQQGKEEKKSDPAPATRGEALKGVLDTSHREKGEKDDKEQETAKTDEKVLKGLLEKSRKENAEKDKKLASAKTRGEGLKQLLEKSRLEKEGGKTEEDNHFTYRTDIDRFQVVLLDDPDISHLSMSQQIAYVLGFPNKELVERGEIAKYGVDLRGGFTSFAVYATGLTRSVILGNSLSSLLRIVSTDGEYGQVIERIYDNPMFIPVHPREINELQIELRMMDGKLVPFDYGTVLITLRGAGIGDVLRGLWRMLLPVVKRAGTAVGREALETGGRILDKILYLNNLDYPNNLVVVVV</sequence>
<reference evidence="3" key="1">
    <citation type="submission" date="2013-12" db="EMBL/GenBank/DDBJ databases">
        <authorList>
            <person name="Aslett M."/>
        </authorList>
    </citation>
    <scope>NUCLEOTIDE SEQUENCE [LARGE SCALE GENOMIC DNA]</scope>
    <source>
        <strain evidence="3">Lindley</strain>
    </source>
</reference>
<dbReference type="InterPro" id="IPR012337">
    <property type="entry name" value="RNaseH-like_sf"/>
</dbReference>
<feature type="region of interest" description="Disordered" evidence="1">
    <location>
        <begin position="318"/>
        <end position="470"/>
    </location>
</feature>
<name>A0A183C8K7_GLOPA</name>
<dbReference type="Pfam" id="PF00665">
    <property type="entry name" value="rve"/>
    <property type="match status" value="1"/>
</dbReference>
<dbReference type="GO" id="GO:0015074">
    <property type="term" value="P:DNA integration"/>
    <property type="evidence" value="ECO:0007669"/>
    <property type="project" value="InterPro"/>
</dbReference>
<reference evidence="4" key="3">
    <citation type="submission" date="2016-06" db="UniProtKB">
        <authorList>
            <consortium name="WormBaseParasite"/>
        </authorList>
    </citation>
    <scope>IDENTIFICATION</scope>
</reference>
<dbReference type="GO" id="GO:0003676">
    <property type="term" value="F:nucleic acid binding"/>
    <property type="evidence" value="ECO:0007669"/>
    <property type="project" value="InterPro"/>
</dbReference>
<feature type="compositionally biased region" description="Basic and acidic residues" evidence="1">
    <location>
        <begin position="376"/>
        <end position="385"/>
    </location>
</feature>
<dbReference type="InterPro" id="IPR001584">
    <property type="entry name" value="Integrase_cat-core"/>
</dbReference>
<dbReference type="Gene3D" id="3.30.420.10">
    <property type="entry name" value="Ribonuclease H-like superfamily/Ribonuclease H"/>
    <property type="match status" value="1"/>
</dbReference>
<dbReference type="Proteomes" id="UP000050741">
    <property type="component" value="Unassembled WGS sequence"/>
</dbReference>
<feature type="compositionally biased region" description="Basic and acidic residues" evidence="1">
    <location>
        <begin position="339"/>
        <end position="357"/>
    </location>
</feature>
<dbReference type="PANTHER" id="PTHR46585:SF1">
    <property type="entry name" value="CHROMO DOMAIN-CONTAINING PROTEIN"/>
    <property type="match status" value="1"/>
</dbReference>
<protein>
    <submittedName>
        <fullName evidence="4">Integrase catalytic domain-containing protein</fullName>
    </submittedName>
</protein>
<feature type="compositionally biased region" description="Basic and acidic residues" evidence="1">
    <location>
        <begin position="401"/>
        <end position="470"/>
    </location>
</feature>
<accession>A0A183C8K7</accession>
<evidence type="ECO:0000259" key="2">
    <source>
        <dbReference type="PROSITE" id="PS50994"/>
    </source>
</evidence>
<dbReference type="InterPro" id="IPR036397">
    <property type="entry name" value="RNaseH_sf"/>
</dbReference>
<organism evidence="3 4">
    <name type="scientific">Globodera pallida</name>
    <name type="common">Potato cyst nematode worm</name>
    <name type="synonym">Heterodera pallida</name>
    <dbReference type="NCBI Taxonomy" id="36090"/>
    <lineage>
        <taxon>Eukaryota</taxon>
        <taxon>Metazoa</taxon>
        <taxon>Ecdysozoa</taxon>
        <taxon>Nematoda</taxon>
        <taxon>Chromadorea</taxon>
        <taxon>Rhabditida</taxon>
        <taxon>Tylenchina</taxon>
        <taxon>Tylenchomorpha</taxon>
        <taxon>Tylenchoidea</taxon>
        <taxon>Heteroderidae</taxon>
        <taxon>Heteroderinae</taxon>
        <taxon>Globodera</taxon>
    </lineage>
</organism>